<feature type="region of interest" description="Disordered" evidence="1">
    <location>
        <begin position="102"/>
        <end position="125"/>
    </location>
</feature>
<evidence type="ECO:0000313" key="3">
    <source>
        <dbReference type="EMBL" id="WXB13001.1"/>
    </source>
</evidence>
<gene>
    <name evidence="3" type="ORF">LZC94_34765</name>
</gene>
<dbReference type="EMBL" id="CP089984">
    <property type="protein sequence ID" value="WXB13001.1"/>
    <property type="molecule type" value="Genomic_DNA"/>
</dbReference>
<sequence length="125" mass="12611">MAWTQRERELREAGIPLRSDASIAAGALSGAVAGISAGAFAGPSGAMVGAFIGGAVGVVAGRAIEVHTAQEDATQEELDQQIGIIGGDLGAADIPASAPGYVVFPEDTDENVPSTVRLPPTRSRK</sequence>
<evidence type="ECO:0000256" key="1">
    <source>
        <dbReference type="SAM" id="MobiDB-lite"/>
    </source>
</evidence>
<keyword evidence="2" id="KW-0812">Transmembrane</keyword>
<keyword evidence="4" id="KW-1185">Reference proteome</keyword>
<evidence type="ECO:0000256" key="2">
    <source>
        <dbReference type="SAM" id="Phobius"/>
    </source>
</evidence>
<feature type="transmembrane region" description="Helical" evidence="2">
    <location>
        <begin position="21"/>
        <end position="40"/>
    </location>
</feature>
<reference evidence="3 4" key="1">
    <citation type="submission" date="2021-12" db="EMBL/GenBank/DDBJ databases">
        <title>Discovery of the Pendulisporaceae a myxobacterial family with distinct sporulation behavior and unique specialized metabolism.</title>
        <authorList>
            <person name="Garcia R."/>
            <person name="Popoff A."/>
            <person name="Bader C.D."/>
            <person name="Loehr J."/>
            <person name="Walesch S."/>
            <person name="Walt C."/>
            <person name="Boldt J."/>
            <person name="Bunk B."/>
            <person name="Haeckl F.J.F.P.J."/>
            <person name="Gunesch A.P."/>
            <person name="Birkelbach J."/>
            <person name="Nuebel U."/>
            <person name="Pietschmann T."/>
            <person name="Bach T."/>
            <person name="Mueller R."/>
        </authorList>
    </citation>
    <scope>NUCLEOTIDE SEQUENCE [LARGE SCALE GENOMIC DNA]</scope>
    <source>
        <strain evidence="3 4">MSr11954</strain>
    </source>
</reference>
<keyword evidence="2" id="KW-0472">Membrane</keyword>
<evidence type="ECO:0000313" key="4">
    <source>
        <dbReference type="Proteomes" id="UP001370348"/>
    </source>
</evidence>
<protein>
    <submittedName>
        <fullName evidence="3">Complement resistance protein TraT</fullName>
    </submittedName>
</protein>
<organism evidence="3 4">
    <name type="scientific">Pendulispora albinea</name>
    <dbReference type="NCBI Taxonomy" id="2741071"/>
    <lineage>
        <taxon>Bacteria</taxon>
        <taxon>Pseudomonadati</taxon>
        <taxon>Myxococcota</taxon>
        <taxon>Myxococcia</taxon>
        <taxon>Myxococcales</taxon>
        <taxon>Sorangiineae</taxon>
        <taxon>Pendulisporaceae</taxon>
        <taxon>Pendulispora</taxon>
    </lineage>
</organism>
<keyword evidence="2" id="KW-1133">Transmembrane helix</keyword>
<name>A0ABZ2LV61_9BACT</name>
<accession>A0ABZ2LV61</accession>
<feature type="transmembrane region" description="Helical" evidence="2">
    <location>
        <begin position="46"/>
        <end position="64"/>
    </location>
</feature>
<dbReference type="Proteomes" id="UP001370348">
    <property type="component" value="Chromosome"/>
</dbReference>
<dbReference type="RefSeq" id="WP_394822619.1">
    <property type="nucleotide sequence ID" value="NZ_CP089984.1"/>
</dbReference>
<proteinExistence type="predicted"/>